<sequence length="96" mass="11097">MEPSMGLLKLMTGLFRTFSCSDKVINSTLQLNIQYYYSNLFIELTLAFSIRYQGEVFSHICILLLCYVLNIFPFATIILVGLVLKQFQIFRKTEVA</sequence>
<evidence type="ECO:0000313" key="3">
    <source>
        <dbReference type="Proteomes" id="UP001428341"/>
    </source>
</evidence>
<keyword evidence="1" id="KW-0472">Membrane</keyword>
<feature type="transmembrane region" description="Helical" evidence="1">
    <location>
        <begin position="56"/>
        <end position="84"/>
    </location>
</feature>
<accession>A0AAP0LYK2</accession>
<protein>
    <submittedName>
        <fullName evidence="2">Uncharacterized protein</fullName>
    </submittedName>
</protein>
<dbReference type="AlphaFoldDB" id="A0AAP0LYK2"/>
<name>A0AAP0LYK2_9ROSI</name>
<gene>
    <name evidence="2" type="ORF">WN944_018691</name>
</gene>
<evidence type="ECO:0000313" key="2">
    <source>
        <dbReference type="EMBL" id="KAK9187299.1"/>
    </source>
</evidence>
<dbReference type="Proteomes" id="UP001428341">
    <property type="component" value="Unassembled WGS sequence"/>
</dbReference>
<evidence type="ECO:0000256" key="1">
    <source>
        <dbReference type="SAM" id="Phobius"/>
    </source>
</evidence>
<keyword evidence="3" id="KW-1185">Reference proteome</keyword>
<reference evidence="2 3" key="1">
    <citation type="submission" date="2024-05" db="EMBL/GenBank/DDBJ databases">
        <title>Haplotype-resolved chromosome-level genome assembly of Huyou (Citrus changshanensis).</title>
        <authorList>
            <person name="Miao C."/>
            <person name="Chen W."/>
            <person name="Wu Y."/>
            <person name="Wang L."/>
            <person name="Zhao S."/>
            <person name="Grierson D."/>
            <person name="Xu C."/>
            <person name="Chen K."/>
        </authorList>
    </citation>
    <scope>NUCLEOTIDE SEQUENCE [LARGE SCALE GENOMIC DNA]</scope>
    <source>
        <strain evidence="2">01-14</strain>
        <tissue evidence="2">Leaf</tissue>
    </source>
</reference>
<keyword evidence="1" id="KW-0812">Transmembrane</keyword>
<organism evidence="2 3">
    <name type="scientific">Citrus x changshan-huyou</name>
    <dbReference type="NCBI Taxonomy" id="2935761"/>
    <lineage>
        <taxon>Eukaryota</taxon>
        <taxon>Viridiplantae</taxon>
        <taxon>Streptophyta</taxon>
        <taxon>Embryophyta</taxon>
        <taxon>Tracheophyta</taxon>
        <taxon>Spermatophyta</taxon>
        <taxon>Magnoliopsida</taxon>
        <taxon>eudicotyledons</taxon>
        <taxon>Gunneridae</taxon>
        <taxon>Pentapetalae</taxon>
        <taxon>rosids</taxon>
        <taxon>malvids</taxon>
        <taxon>Sapindales</taxon>
        <taxon>Rutaceae</taxon>
        <taxon>Aurantioideae</taxon>
        <taxon>Citrus</taxon>
    </lineage>
</organism>
<dbReference type="EMBL" id="JBCGBO010000007">
    <property type="protein sequence ID" value="KAK9187299.1"/>
    <property type="molecule type" value="Genomic_DNA"/>
</dbReference>
<keyword evidence="1" id="KW-1133">Transmembrane helix</keyword>
<proteinExistence type="predicted"/>
<comment type="caution">
    <text evidence="2">The sequence shown here is derived from an EMBL/GenBank/DDBJ whole genome shotgun (WGS) entry which is preliminary data.</text>
</comment>